<proteinExistence type="predicted"/>
<accession>A0A0E9PTJ9</accession>
<dbReference type="AlphaFoldDB" id="A0A0E9PTJ9"/>
<dbReference type="EMBL" id="GBXM01100778">
    <property type="protein sequence ID" value="JAH07799.1"/>
    <property type="molecule type" value="Transcribed_RNA"/>
</dbReference>
<evidence type="ECO:0000313" key="1">
    <source>
        <dbReference type="EMBL" id="JAH07799.1"/>
    </source>
</evidence>
<reference evidence="1" key="1">
    <citation type="submission" date="2014-11" db="EMBL/GenBank/DDBJ databases">
        <authorList>
            <person name="Amaro Gonzalez C."/>
        </authorList>
    </citation>
    <scope>NUCLEOTIDE SEQUENCE</scope>
</reference>
<sequence length="37" mass="4257">MIELGMRPSVPKSGKLLQIVYACVRMRTEYEVKTKNS</sequence>
<reference evidence="1" key="2">
    <citation type="journal article" date="2015" name="Fish Shellfish Immunol.">
        <title>Early steps in the European eel (Anguilla anguilla)-Vibrio vulnificus interaction in the gills: Role of the RtxA13 toxin.</title>
        <authorList>
            <person name="Callol A."/>
            <person name="Pajuelo D."/>
            <person name="Ebbesson L."/>
            <person name="Teles M."/>
            <person name="MacKenzie S."/>
            <person name="Amaro C."/>
        </authorList>
    </citation>
    <scope>NUCLEOTIDE SEQUENCE</scope>
</reference>
<organism evidence="1">
    <name type="scientific">Anguilla anguilla</name>
    <name type="common">European freshwater eel</name>
    <name type="synonym">Muraena anguilla</name>
    <dbReference type="NCBI Taxonomy" id="7936"/>
    <lineage>
        <taxon>Eukaryota</taxon>
        <taxon>Metazoa</taxon>
        <taxon>Chordata</taxon>
        <taxon>Craniata</taxon>
        <taxon>Vertebrata</taxon>
        <taxon>Euteleostomi</taxon>
        <taxon>Actinopterygii</taxon>
        <taxon>Neopterygii</taxon>
        <taxon>Teleostei</taxon>
        <taxon>Anguilliformes</taxon>
        <taxon>Anguillidae</taxon>
        <taxon>Anguilla</taxon>
    </lineage>
</organism>
<protein>
    <submittedName>
        <fullName evidence="1">Uncharacterized protein</fullName>
    </submittedName>
</protein>
<name>A0A0E9PTJ9_ANGAN</name>